<dbReference type="PANTHER" id="PTHR36784:SF1">
    <property type="entry name" value="HISTONE-LYSINE N-METHYLTRANSFERASE"/>
    <property type="match status" value="1"/>
</dbReference>
<comment type="caution">
    <text evidence="2">The sequence shown here is derived from an EMBL/GenBank/DDBJ whole genome shotgun (WGS) entry which is preliminary data.</text>
</comment>
<organism evidence="2 3">
    <name type="scientific">Coptis chinensis</name>
    <dbReference type="NCBI Taxonomy" id="261450"/>
    <lineage>
        <taxon>Eukaryota</taxon>
        <taxon>Viridiplantae</taxon>
        <taxon>Streptophyta</taxon>
        <taxon>Embryophyta</taxon>
        <taxon>Tracheophyta</taxon>
        <taxon>Spermatophyta</taxon>
        <taxon>Magnoliopsida</taxon>
        <taxon>Ranunculales</taxon>
        <taxon>Ranunculaceae</taxon>
        <taxon>Coptidoideae</taxon>
        <taxon>Coptis</taxon>
    </lineage>
</organism>
<dbReference type="OrthoDB" id="1904339at2759"/>
<dbReference type="Proteomes" id="UP000631114">
    <property type="component" value="Unassembled WGS sequence"/>
</dbReference>
<keyword evidence="1" id="KW-0472">Membrane</keyword>
<sequence>MNVATIAAQKNFFVSQKFVDYAALGPCDADGPLFSIPGLTPKPECAKRGGGGSAEQEEMIRSFEKKHAQQSLLWRSVFVSLLFSYMAFQIFSIYNQALSPWELRYHAYFMYEVDSWVVISADLLAVMACLMAIKGLLDNSKYHRQWILGSCCPGLLLMIFWLYHMLRLPKFRWEIIWLPFGSLCGSGMSMYVDHLLGESSEEIRKLRGYMYAYKAS</sequence>
<dbReference type="EMBL" id="JADFTS010000003">
    <property type="protein sequence ID" value="KAF9613528.1"/>
    <property type="molecule type" value="Genomic_DNA"/>
</dbReference>
<keyword evidence="1" id="KW-1133">Transmembrane helix</keyword>
<reference evidence="2 3" key="1">
    <citation type="submission" date="2020-10" db="EMBL/GenBank/DDBJ databases">
        <title>The Coptis chinensis genome and diversification of protoberbering-type alkaloids.</title>
        <authorList>
            <person name="Wang B."/>
            <person name="Shu S."/>
            <person name="Song C."/>
            <person name="Liu Y."/>
        </authorList>
    </citation>
    <scope>NUCLEOTIDE SEQUENCE [LARGE SCALE GENOMIC DNA]</scope>
    <source>
        <strain evidence="2">HL-2020</strain>
        <tissue evidence="2">Leaf</tissue>
    </source>
</reference>
<feature type="transmembrane region" description="Helical" evidence="1">
    <location>
        <begin position="115"/>
        <end position="133"/>
    </location>
</feature>
<protein>
    <submittedName>
        <fullName evidence="2">Uncharacterized protein</fullName>
    </submittedName>
</protein>
<evidence type="ECO:0000256" key="1">
    <source>
        <dbReference type="SAM" id="Phobius"/>
    </source>
</evidence>
<name>A0A835ICY1_9MAGN</name>
<proteinExistence type="predicted"/>
<keyword evidence="3" id="KW-1185">Reference proteome</keyword>
<evidence type="ECO:0000313" key="2">
    <source>
        <dbReference type="EMBL" id="KAF9613528.1"/>
    </source>
</evidence>
<dbReference type="PANTHER" id="PTHR36784">
    <property type="entry name" value="HISTONE-LYSINE N-METHYLTRANSFERASE"/>
    <property type="match status" value="1"/>
</dbReference>
<feature type="transmembrane region" description="Helical" evidence="1">
    <location>
        <begin position="145"/>
        <end position="163"/>
    </location>
</feature>
<feature type="transmembrane region" description="Helical" evidence="1">
    <location>
        <begin position="175"/>
        <end position="196"/>
    </location>
</feature>
<accession>A0A835ICY1</accession>
<gene>
    <name evidence="2" type="ORF">IFM89_008445</name>
</gene>
<feature type="transmembrane region" description="Helical" evidence="1">
    <location>
        <begin position="72"/>
        <end position="95"/>
    </location>
</feature>
<evidence type="ECO:0000313" key="3">
    <source>
        <dbReference type="Proteomes" id="UP000631114"/>
    </source>
</evidence>
<dbReference type="AlphaFoldDB" id="A0A835ICY1"/>
<keyword evidence="1" id="KW-0812">Transmembrane</keyword>